<feature type="compositionally biased region" description="Pro residues" evidence="1">
    <location>
        <begin position="457"/>
        <end position="466"/>
    </location>
</feature>
<evidence type="ECO:0000256" key="1">
    <source>
        <dbReference type="SAM" id="MobiDB-lite"/>
    </source>
</evidence>
<feature type="compositionally biased region" description="Basic and acidic residues" evidence="1">
    <location>
        <begin position="333"/>
        <end position="354"/>
    </location>
</feature>
<dbReference type="Proteomes" id="UP000002669">
    <property type="component" value="Unassembled WGS sequence"/>
</dbReference>
<feature type="compositionally biased region" description="Basic and acidic residues" evidence="1">
    <location>
        <begin position="396"/>
        <end position="409"/>
    </location>
</feature>
<dbReference type="RefSeq" id="XP_003176934.1">
    <property type="nucleotide sequence ID" value="XM_003176886.1"/>
</dbReference>
<dbReference type="HOGENOM" id="CLU_010837_0_0_1"/>
<organism evidence="4">
    <name type="scientific">Arthroderma gypseum (strain ATCC MYA-4604 / CBS 118893)</name>
    <name type="common">Microsporum gypseum</name>
    <dbReference type="NCBI Taxonomy" id="535722"/>
    <lineage>
        <taxon>Eukaryota</taxon>
        <taxon>Fungi</taxon>
        <taxon>Dikarya</taxon>
        <taxon>Ascomycota</taxon>
        <taxon>Pezizomycotina</taxon>
        <taxon>Eurotiomycetes</taxon>
        <taxon>Eurotiomycetidae</taxon>
        <taxon>Onygenales</taxon>
        <taxon>Arthrodermataceae</taxon>
        <taxon>Nannizzia</taxon>
    </lineage>
</organism>
<dbReference type="GeneID" id="10032256"/>
<evidence type="ECO:0000313" key="4">
    <source>
        <dbReference type="Proteomes" id="UP000002669"/>
    </source>
</evidence>
<feature type="compositionally biased region" description="Gly residues" evidence="1">
    <location>
        <begin position="213"/>
        <end position="229"/>
    </location>
</feature>
<feature type="region of interest" description="Disordered" evidence="1">
    <location>
        <begin position="123"/>
        <end position="726"/>
    </location>
</feature>
<dbReference type="InParanoid" id="E5R3S2"/>
<feature type="compositionally biased region" description="Basic and acidic residues" evidence="1">
    <location>
        <begin position="418"/>
        <end position="456"/>
    </location>
</feature>
<sequence>MDGPPPPPPPHGANPRSDTGPGDGSRYRKSTDLPEGPYDIFVIPPHSAGGGFLYLPSLQCHTNSFLAGVAVTLMGVYFYFNALPTLKTWCATVVARGGMGVFLLAFGIGIVSWAIGKAQAEGVFRQRSRSKPAASSNGSTSRGPPPGPPPGAPPPGGHGPPPPPPPPPPPGGHGPPPPGGAGPGPGAGGGSYQNYGGHYAGAGFPPPPNPGAGFPGGGGPYPGAGGPYPGAGPQYPGGHQYNRNSYPGSRQSYGSYDSPPSPEPHRRDTRRSESPGPPPRREAPRSRSPPPPPPPNHEPRRPETPKPQFMPKQPEPEPKREREPEPEQIPEPPKPEPPKSELPKKEEPAPEEPKPAPPKPEPPAPEPPKKEAPKPEEPKPEEPKPEPPKPVPPKPELPKQPEVKPEPPKPAESTPEPEPLKPESVKAESVKAEPVKVEPVKVEPVKAEPVKPEPPKPAEPAPQPEPPKPETPKEVPTVDPKMSEWEKAREDTRRREELKRKMDEIKRKRAEAERKKKEEEEKKAREEQEKRDKENREREYRLWKEKRAKEKAAKEAAEREAKAAQEAAEKEAAEKAAKEKARQEAAARYAAAKEAAAARRAAAAASAASSAAPSVSSTTKLSSTTKTSPVKPKSQTALLERRSPSPEKRPTPKPTQGRPPFASVKTATTDAEDDAYSFRPYDRPRSNISRPSQPASVISESTYAPSQSTANTTPPPSQRGPYSTKNPDKIVIHGVYTFNNAFMKTPIAQLVSGVGSVTDGLILRMTTEGMFVDDDVRGVAQREWDIKAWTMKLVEVWCPLHSANHPARPSNGKLNPFRFGNLHSSSKQPSSEDSDAFVTGILHTCKDQCRFGASSAADSSSSVYHSAGSGINQDILQTAEARGLHIIRTSIRDQEGKRFIFVLDESEAWKVALGLKRLRKGSQVRALGVCGLPANEAASILGNLGY</sequence>
<feature type="compositionally biased region" description="Pro residues" evidence="1">
    <location>
        <begin position="287"/>
        <end position="296"/>
    </location>
</feature>
<feature type="compositionally biased region" description="Pro residues" evidence="1">
    <location>
        <begin position="1"/>
        <end position="12"/>
    </location>
</feature>
<evidence type="ECO:0000256" key="2">
    <source>
        <dbReference type="SAM" id="Phobius"/>
    </source>
</evidence>
<proteinExistence type="predicted"/>
<dbReference type="PRINTS" id="PR01222">
    <property type="entry name" value="ATROPHIN"/>
</dbReference>
<feature type="compositionally biased region" description="Basic and acidic residues" evidence="1">
    <location>
        <begin position="314"/>
        <end position="325"/>
    </location>
</feature>
<dbReference type="VEuPathDB" id="FungiDB:MGYG_01018"/>
<keyword evidence="4" id="KW-1185">Reference proteome</keyword>
<keyword evidence="2" id="KW-1133">Transmembrane helix</keyword>
<dbReference type="OrthoDB" id="5421842at2759"/>
<feature type="compositionally biased region" description="Polar residues" evidence="1">
    <location>
        <begin position="241"/>
        <end position="255"/>
    </location>
</feature>
<evidence type="ECO:0008006" key="5">
    <source>
        <dbReference type="Google" id="ProtNLM"/>
    </source>
</evidence>
<feature type="compositionally biased region" description="Pro residues" evidence="1">
    <location>
        <begin position="355"/>
        <end position="366"/>
    </location>
</feature>
<evidence type="ECO:0000313" key="3">
    <source>
        <dbReference type="EMBL" id="EFQ97982.1"/>
    </source>
</evidence>
<feature type="region of interest" description="Disordered" evidence="1">
    <location>
        <begin position="1"/>
        <end position="29"/>
    </location>
</feature>
<feature type="compositionally biased region" description="Basic and acidic residues" evidence="1">
    <location>
        <begin position="263"/>
        <end position="285"/>
    </location>
</feature>
<dbReference type="OMA" id="NNAFMKT"/>
<dbReference type="EMBL" id="DS989822">
    <property type="protein sequence ID" value="EFQ97982.1"/>
    <property type="molecule type" value="Genomic_DNA"/>
</dbReference>
<feature type="compositionally biased region" description="Low complexity" evidence="1">
    <location>
        <begin position="586"/>
        <end position="634"/>
    </location>
</feature>
<feature type="transmembrane region" description="Helical" evidence="2">
    <location>
        <begin position="93"/>
        <end position="115"/>
    </location>
</feature>
<feature type="compositionally biased region" description="Polar residues" evidence="1">
    <location>
        <begin position="686"/>
        <end position="712"/>
    </location>
</feature>
<feature type="compositionally biased region" description="Basic and acidic residues" evidence="1">
    <location>
        <begin position="481"/>
        <end position="585"/>
    </location>
</feature>
<keyword evidence="2" id="KW-0472">Membrane</keyword>
<feature type="compositionally biased region" description="Pro residues" evidence="1">
    <location>
        <begin position="143"/>
        <end position="180"/>
    </location>
</feature>
<accession>E5R3S2</accession>
<dbReference type="STRING" id="535722.E5R3S2"/>
<name>E5R3S2_ARTGP</name>
<feature type="transmembrane region" description="Helical" evidence="2">
    <location>
        <begin position="64"/>
        <end position="81"/>
    </location>
</feature>
<feature type="compositionally biased region" description="Gly residues" evidence="1">
    <location>
        <begin position="181"/>
        <end position="191"/>
    </location>
</feature>
<reference evidence="4" key="1">
    <citation type="journal article" date="2012" name="MBio">
        <title>Comparative genome analysis of Trichophyton rubrum and related dermatophytes reveals candidate genes involved in infection.</title>
        <authorList>
            <person name="Martinez D.A."/>
            <person name="Oliver B.G."/>
            <person name="Graeser Y."/>
            <person name="Goldberg J.M."/>
            <person name="Li W."/>
            <person name="Martinez-Rossi N.M."/>
            <person name="Monod M."/>
            <person name="Shelest E."/>
            <person name="Barton R.C."/>
            <person name="Birch E."/>
            <person name="Brakhage A.A."/>
            <person name="Chen Z."/>
            <person name="Gurr S.J."/>
            <person name="Heiman D."/>
            <person name="Heitman J."/>
            <person name="Kosti I."/>
            <person name="Rossi A."/>
            <person name="Saif S."/>
            <person name="Samalova M."/>
            <person name="Saunders C.W."/>
            <person name="Shea T."/>
            <person name="Summerbell R.C."/>
            <person name="Xu J."/>
            <person name="Young S."/>
            <person name="Zeng Q."/>
            <person name="Birren B.W."/>
            <person name="Cuomo C.A."/>
            <person name="White T.C."/>
        </authorList>
    </citation>
    <scope>NUCLEOTIDE SEQUENCE [LARGE SCALE GENOMIC DNA]</scope>
    <source>
        <strain evidence="4">ATCC MYA-4604 / CBS 118893</strain>
    </source>
</reference>
<protein>
    <recommendedName>
        <fullName evidence="5">Trans-sialidase</fullName>
    </recommendedName>
</protein>
<feature type="compositionally biased region" description="Basic and acidic residues" evidence="1">
    <location>
        <begin position="639"/>
        <end position="650"/>
    </location>
</feature>
<gene>
    <name evidence="3" type="ORF">MGYG_01018</name>
</gene>
<feature type="compositionally biased region" description="Polar residues" evidence="1">
    <location>
        <begin position="133"/>
        <end position="142"/>
    </location>
</feature>
<dbReference type="AlphaFoldDB" id="E5R3S2"/>
<feature type="compositionally biased region" description="Basic and acidic residues" evidence="1">
    <location>
        <begin position="367"/>
        <end position="387"/>
    </location>
</feature>
<dbReference type="InterPro" id="IPR017993">
    <property type="entry name" value="Atrophin-1"/>
</dbReference>
<dbReference type="eggNOG" id="ENOG502RXA3">
    <property type="taxonomic scope" value="Eukaryota"/>
</dbReference>
<keyword evidence="2" id="KW-0812">Transmembrane</keyword>